<feature type="domain" description="Large ribosomal subunit protein bL25 beta" evidence="8">
    <location>
        <begin position="104"/>
        <end position="185"/>
    </location>
</feature>
<dbReference type="EMBL" id="CP003944">
    <property type="protein sequence ID" value="AFZ51276.1"/>
    <property type="molecule type" value="Genomic_DNA"/>
</dbReference>
<name>K9YWI0_DACS8</name>
<evidence type="ECO:0000259" key="8">
    <source>
        <dbReference type="Pfam" id="PF14693"/>
    </source>
</evidence>
<keyword evidence="10" id="KW-1185">Reference proteome</keyword>
<evidence type="ECO:0000313" key="10">
    <source>
        <dbReference type="Proteomes" id="UP000010482"/>
    </source>
</evidence>
<accession>K9YWI0</accession>
<dbReference type="AlphaFoldDB" id="K9YWI0"/>
<dbReference type="PATRIC" id="fig|13035.3.peg.3078"/>
<feature type="compositionally biased region" description="Acidic residues" evidence="6">
    <location>
        <begin position="191"/>
        <end position="202"/>
    </location>
</feature>
<dbReference type="InterPro" id="IPR020056">
    <property type="entry name" value="Rbsml_bL25/Gln-tRNA_synth_N"/>
</dbReference>
<dbReference type="InterPro" id="IPR037121">
    <property type="entry name" value="Ribosomal_bL25_C"/>
</dbReference>
<dbReference type="OrthoDB" id="9786489at2"/>
<evidence type="ECO:0000259" key="7">
    <source>
        <dbReference type="Pfam" id="PF01386"/>
    </source>
</evidence>
<dbReference type="InterPro" id="IPR020930">
    <property type="entry name" value="Ribosomal_uL5_bac-type"/>
</dbReference>
<dbReference type="KEGG" id="dsl:Dacsa_2699"/>
<dbReference type="GO" id="GO:0003735">
    <property type="term" value="F:structural constituent of ribosome"/>
    <property type="evidence" value="ECO:0007669"/>
    <property type="project" value="InterPro"/>
</dbReference>
<dbReference type="PANTHER" id="PTHR33284:SF1">
    <property type="entry name" value="RIBOSOMAL PROTEIN L25_GLN-TRNA SYNTHETASE, ANTI-CODON-BINDING DOMAIN-CONTAINING PROTEIN"/>
    <property type="match status" value="1"/>
</dbReference>
<keyword evidence="4 5" id="KW-0687">Ribonucleoprotein</keyword>
<dbReference type="Pfam" id="PF01386">
    <property type="entry name" value="Ribosomal_L25p"/>
    <property type="match status" value="1"/>
</dbReference>
<organism evidence="9 10">
    <name type="scientific">Dactylococcopsis salina (strain PCC 8305)</name>
    <name type="common">Myxobactron salinum</name>
    <dbReference type="NCBI Taxonomy" id="13035"/>
    <lineage>
        <taxon>Bacteria</taxon>
        <taxon>Bacillati</taxon>
        <taxon>Cyanobacteriota</taxon>
        <taxon>Cyanophyceae</taxon>
        <taxon>Nodosilineales</taxon>
        <taxon>Cymatolegaceae</taxon>
        <taxon>Dactylococcopsis</taxon>
    </lineage>
</organism>
<dbReference type="SUPFAM" id="SSF50715">
    <property type="entry name" value="Ribosomal protein L25-like"/>
    <property type="match status" value="1"/>
</dbReference>
<dbReference type="NCBIfam" id="NF004612">
    <property type="entry name" value="PRK05943.1"/>
    <property type="match status" value="1"/>
</dbReference>
<dbReference type="GO" id="GO:0006412">
    <property type="term" value="P:translation"/>
    <property type="evidence" value="ECO:0007669"/>
    <property type="project" value="UniProtKB-UniRule"/>
</dbReference>
<dbReference type="InterPro" id="IPR011035">
    <property type="entry name" value="Ribosomal_bL25/Gln-tRNA_synth"/>
</dbReference>
<dbReference type="NCBIfam" id="NF004139">
    <property type="entry name" value="PRK05618.4-2"/>
    <property type="match status" value="1"/>
</dbReference>
<dbReference type="RefSeq" id="WP_015230265.1">
    <property type="nucleotide sequence ID" value="NC_019780.1"/>
</dbReference>
<dbReference type="eggNOG" id="COG1825">
    <property type="taxonomic scope" value="Bacteria"/>
</dbReference>
<dbReference type="GO" id="GO:0022625">
    <property type="term" value="C:cytosolic large ribosomal subunit"/>
    <property type="evidence" value="ECO:0007669"/>
    <property type="project" value="TreeGrafter"/>
</dbReference>
<evidence type="ECO:0000256" key="6">
    <source>
        <dbReference type="SAM" id="MobiDB-lite"/>
    </source>
</evidence>
<evidence type="ECO:0000256" key="5">
    <source>
        <dbReference type="HAMAP-Rule" id="MF_01334"/>
    </source>
</evidence>
<dbReference type="HAMAP" id="MF_01334">
    <property type="entry name" value="Ribosomal_bL25_CTC"/>
    <property type="match status" value="1"/>
</dbReference>
<protein>
    <recommendedName>
        <fullName evidence="5">Large ribosomal subunit protein bL25</fullName>
    </recommendedName>
    <alternativeName>
        <fullName evidence="5">General stress protein CTC</fullName>
    </alternativeName>
</protein>
<keyword evidence="2 5" id="KW-0694">RNA-binding</keyword>
<dbReference type="Proteomes" id="UP000010482">
    <property type="component" value="Chromosome"/>
</dbReference>
<dbReference type="CDD" id="cd00495">
    <property type="entry name" value="Ribosomal_L25_TL5_CTC"/>
    <property type="match status" value="1"/>
</dbReference>
<reference evidence="9" key="1">
    <citation type="submission" date="2012-04" db="EMBL/GenBank/DDBJ databases">
        <title>Finished genome of Dactylococcopsis salina PCC 8305.</title>
        <authorList>
            <consortium name="US DOE Joint Genome Institute"/>
            <person name="Gugger M."/>
            <person name="Coursin T."/>
            <person name="Rippka R."/>
            <person name="Tandeau De Marsac N."/>
            <person name="Huntemann M."/>
            <person name="Wei C.-L."/>
            <person name="Han J."/>
            <person name="Detter J.C."/>
            <person name="Han C."/>
            <person name="Tapia R."/>
            <person name="Daligault H."/>
            <person name="Chen A."/>
            <person name="Krypides N."/>
            <person name="Mavromatis K."/>
            <person name="Markowitz V."/>
            <person name="Szeto E."/>
            <person name="Ivanova N."/>
            <person name="Ovchinnikova G."/>
            <person name="Pagani I."/>
            <person name="Pati A."/>
            <person name="Goodwin L."/>
            <person name="Peters L."/>
            <person name="Pitluck S."/>
            <person name="Woyke T."/>
            <person name="Kerfeld C."/>
        </authorList>
    </citation>
    <scope>NUCLEOTIDE SEQUENCE [LARGE SCALE GENOMIC DNA]</scope>
    <source>
        <strain evidence="9">PCC 8305</strain>
    </source>
</reference>
<feature type="region of interest" description="Disordered" evidence="6">
    <location>
        <begin position="186"/>
        <end position="215"/>
    </location>
</feature>
<dbReference type="STRING" id="13035.Dacsa_2699"/>
<dbReference type="PANTHER" id="PTHR33284">
    <property type="entry name" value="RIBOSOMAL PROTEIN L25/GLN-TRNA SYNTHETASE, ANTI-CODON-BINDING DOMAIN-CONTAINING PROTEIN"/>
    <property type="match status" value="1"/>
</dbReference>
<keyword evidence="1 5" id="KW-0699">rRNA-binding</keyword>
<dbReference type="Pfam" id="PF14693">
    <property type="entry name" value="Ribosomal_TL5_C"/>
    <property type="match status" value="1"/>
</dbReference>
<comment type="subunit">
    <text evidence="5">Part of the 50S ribosomal subunit; part of the 5S rRNA/L5/L18/L25 subcomplex. Contacts the 5S rRNA. Binds to the 5S rRNA independently of L5 and L18.</text>
</comment>
<gene>
    <name evidence="5" type="primary">rplY</name>
    <name evidence="5" type="synonym">ctc</name>
    <name evidence="9" type="ORF">Dacsa_2699</name>
</gene>
<sequence>MTTAIKFECETRPEGSKPRALRREGFIPTALYGHKGAESMSLVAKAKDVEMLLKNASINNSLVEVAVTDASWKGKALIREVQKHPWRPDIYHVSFFAVAGQDSVEVTVPVNLEGEAEGVREGGVLEQIITELTIQCPPDQIPEVINIDVTEMPVGTTLHIGELNLPEGVTASDDPERTVLTLVEAQGAEPAPEDATSEEDAIEGGVVEELGDVSV</sequence>
<evidence type="ECO:0000256" key="2">
    <source>
        <dbReference type="ARBA" id="ARBA00022884"/>
    </source>
</evidence>
<dbReference type="InterPro" id="IPR029751">
    <property type="entry name" value="Ribosomal_L25_dom"/>
</dbReference>
<dbReference type="NCBIfam" id="TIGR00731">
    <property type="entry name" value="bL25_bact_ctc"/>
    <property type="match status" value="1"/>
</dbReference>
<dbReference type="GO" id="GO:0008097">
    <property type="term" value="F:5S rRNA binding"/>
    <property type="evidence" value="ECO:0007669"/>
    <property type="project" value="InterPro"/>
</dbReference>
<dbReference type="Gene3D" id="2.40.240.10">
    <property type="entry name" value="Ribosomal Protein L25, Chain P"/>
    <property type="match status" value="1"/>
</dbReference>
<evidence type="ECO:0000256" key="1">
    <source>
        <dbReference type="ARBA" id="ARBA00022730"/>
    </source>
</evidence>
<evidence type="ECO:0000313" key="9">
    <source>
        <dbReference type="EMBL" id="AFZ51276.1"/>
    </source>
</evidence>
<dbReference type="Gene3D" id="2.170.120.20">
    <property type="entry name" value="Ribosomal protein L25, beta domain"/>
    <property type="match status" value="1"/>
</dbReference>
<proteinExistence type="inferred from homology"/>
<dbReference type="HOGENOM" id="CLU_075939_2_0_3"/>
<dbReference type="InterPro" id="IPR001021">
    <property type="entry name" value="Ribosomal_bL25_long"/>
</dbReference>
<comment type="function">
    <text evidence="5">This is one of the proteins that binds to the 5S RNA in the ribosome where it forms part of the central protuberance.</text>
</comment>
<keyword evidence="3 5" id="KW-0689">Ribosomal protein</keyword>
<comment type="similarity">
    <text evidence="5">Belongs to the bacterial ribosomal protein bL25 family. CTC subfamily.</text>
</comment>
<evidence type="ECO:0000256" key="3">
    <source>
        <dbReference type="ARBA" id="ARBA00022980"/>
    </source>
</evidence>
<dbReference type="InterPro" id="IPR020057">
    <property type="entry name" value="Ribosomal_bL25_b-dom"/>
</dbReference>
<feature type="domain" description="Large ribosomal subunit protein bL25 L25" evidence="7">
    <location>
        <begin position="8"/>
        <end position="95"/>
    </location>
</feature>
<evidence type="ECO:0000256" key="4">
    <source>
        <dbReference type="ARBA" id="ARBA00023274"/>
    </source>
</evidence>